<name>A0AAE3ZYF6_9ACTN</name>
<dbReference type="PROSITE" id="PS50801">
    <property type="entry name" value="STAS"/>
    <property type="match status" value="1"/>
</dbReference>
<dbReference type="PANTHER" id="PTHR33495:SF2">
    <property type="entry name" value="ANTI-SIGMA FACTOR ANTAGONIST TM_1081-RELATED"/>
    <property type="match status" value="1"/>
</dbReference>
<evidence type="ECO:0000313" key="2">
    <source>
        <dbReference type="EMBL" id="MDR7327534.1"/>
    </source>
</evidence>
<dbReference type="Proteomes" id="UP001183629">
    <property type="component" value="Unassembled WGS sequence"/>
</dbReference>
<proteinExistence type="predicted"/>
<keyword evidence="3" id="KW-1185">Reference proteome</keyword>
<dbReference type="SUPFAM" id="SSF52091">
    <property type="entry name" value="SpoIIaa-like"/>
    <property type="match status" value="1"/>
</dbReference>
<dbReference type="Pfam" id="PF01740">
    <property type="entry name" value="STAS"/>
    <property type="match status" value="1"/>
</dbReference>
<dbReference type="PANTHER" id="PTHR33495">
    <property type="entry name" value="ANTI-SIGMA FACTOR ANTAGONIST TM_1081-RELATED-RELATED"/>
    <property type="match status" value="1"/>
</dbReference>
<dbReference type="RefSeq" id="WP_310424920.1">
    <property type="nucleotide sequence ID" value="NZ_JAVDYC010000001.1"/>
</dbReference>
<feature type="domain" description="STAS" evidence="1">
    <location>
        <begin position="89"/>
        <end position="197"/>
    </location>
</feature>
<evidence type="ECO:0000259" key="1">
    <source>
        <dbReference type="PROSITE" id="PS50801"/>
    </source>
</evidence>
<dbReference type="GO" id="GO:0043856">
    <property type="term" value="F:anti-sigma factor antagonist activity"/>
    <property type="evidence" value="ECO:0007669"/>
    <property type="project" value="TreeGrafter"/>
</dbReference>
<dbReference type="AlphaFoldDB" id="A0AAE3ZYF6"/>
<dbReference type="InterPro" id="IPR002645">
    <property type="entry name" value="STAS_dom"/>
</dbReference>
<protein>
    <submittedName>
        <fullName evidence="2">Anti-anti-sigma factor</fullName>
    </submittedName>
</protein>
<comment type="caution">
    <text evidence="2">The sequence shown here is derived from an EMBL/GenBank/DDBJ whole genome shotgun (WGS) entry which is preliminary data.</text>
</comment>
<sequence>MTAVPGGIPGTVRLICDSCGDANDQPDHLVREDELVWPVVSDAGWSGSAFAAGRHLCPACRTAPETPPVEAPSAVPAGAVVARGAGETLVAEVTGAVDRHVADTLQNAIERAPGSCANVVLDLGGVAIVDPEGLSGLVRVRQACRRRSGQVCLAAPSRFVLAVLHTMRLSGAFPCFADRSAALAWSRSSAPDTVNAAEPADGVG</sequence>
<dbReference type="CDD" id="cd07043">
    <property type="entry name" value="STAS_anti-anti-sigma_factors"/>
    <property type="match status" value="1"/>
</dbReference>
<dbReference type="EMBL" id="JAVDYC010000001">
    <property type="protein sequence ID" value="MDR7327534.1"/>
    <property type="molecule type" value="Genomic_DNA"/>
</dbReference>
<reference evidence="2 3" key="1">
    <citation type="submission" date="2023-07" db="EMBL/GenBank/DDBJ databases">
        <title>Sequencing the genomes of 1000 actinobacteria strains.</title>
        <authorList>
            <person name="Klenk H.-P."/>
        </authorList>
    </citation>
    <scope>NUCLEOTIDE SEQUENCE [LARGE SCALE GENOMIC DNA]</scope>
    <source>
        <strain evidence="2 3">DSM 44711</strain>
    </source>
</reference>
<dbReference type="InterPro" id="IPR036513">
    <property type="entry name" value="STAS_dom_sf"/>
</dbReference>
<dbReference type="Gene3D" id="3.30.750.24">
    <property type="entry name" value="STAS domain"/>
    <property type="match status" value="1"/>
</dbReference>
<accession>A0AAE3ZYF6</accession>
<evidence type="ECO:0000313" key="3">
    <source>
        <dbReference type="Proteomes" id="UP001183629"/>
    </source>
</evidence>
<gene>
    <name evidence="2" type="ORF">J2S44_007784</name>
</gene>
<organism evidence="2 3">
    <name type="scientific">Catenuloplanes niger</name>
    <dbReference type="NCBI Taxonomy" id="587534"/>
    <lineage>
        <taxon>Bacteria</taxon>
        <taxon>Bacillati</taxon>
        <taxon>Actinomycetota</taxon>
        <taxon>Actinomycetes</taxon>
        <taxon>Micromonosporales</taxon>
        <taxon>Micromonosporaceae</taxon>
        <taxon>Catenuloplanes</taxon>
    </lineage>
</organism>